<dbReference type="InterPro" id="IPR036873">
    <property type="entry name" value="Rhodanese-like_dom_sf"/>
</dbReference>
<feature type="transmembrane region" description="Helical" evidence="1">
    <location>
        <begin position="146"/>
        <end position="170"/>
    </location>
</feature>
<comment type="caution">
    <text evidence="3">The sequence shown here is derived from an EMBL/GenBank/DDBJ whole genome shotgun (WGS) entry which is preliminary data.</text>
</comment>
<proteinExistence type="predicted"/>
<dbReference type="SUPFAM" id="SSF52821">
    <property type="entry name" value="Rhodanese/Cell cycle control phosphatase"/>
    <property type="match status" value="1"/>
</dbReference>
<keyword evidence="4" id="KW-1185">Reference proteome</keyword>
<dbReference type="PANTHER" id="PTHR43031:SF1">
    <property type="entry name" value="PYRIDINE NUCLEOTIDE-DISULPHIDE OXIDOREDUCTASE"/>
    <property type="match status" value="1"/>
</dbReference>
<dbReference type="Gene3D" id="6.10.140.1340">
    <property type="match status" value="1"/>
</dbReference>
<reference evidence="4" key="1">
    <citation type="journal article" date="2019" name="Int. J. Syst. Evol. Microbiol.">
        <title>The Global Catalogue of Microorganisms (GCM) 10K type strain sequencing project: providing services to taxonomists for standard genome sequencing and annotation.</title>
        <authorList>
            <consortium name="The Broad Institute Genomics Platform"/>
            <consortium name="The Broad Institute Genome Sequencing Center for Infectious Disease"/>
            <person name="Wu L."/>
            <person name="Ma J."/>
        </authorList>
    </citation>
    <scope>NUCLEOTIDE SEQUENCE [LARGE SCALE GENOMIC DNA]</scope>
    <source>
        <strain evidence="4">JCM 17137</strain>
    </source>
</reference>
<protein>
    <submittedName>
        <fullName evidence="3">Rhodanese-like domain-containing protein</fullName>
    </submittedName>
</protein>
<organism evidence="3 4">
    <name type="scientific">Salinactinospora qingdaonensis</name>
    <dbReference type="NCBI Taxonomy" id="702744"/>
    <lineage>
        <taxon>Bacteria</taxon>
        <taxon>Bacillati</taxon>
        <taxon>Actinomycetota</taxon>
        <taxon>Actinomycetes</taxon>
        <taxon>Streptosporangiales</taxon>
        <taxon>Nocardiopsidaceae</taxon>
        <taxon>Salinactinospora</taxon>
    </lineage>
</organism>
<dbReference type="Proteomes" id="UP001500908">
    <property type="component" value="Unassembled WGS sequence"/>
</dbReference>
<evidence type="ECO:0000259" key="2">
    <source>
        <dbReference type="PROSITE" id="PS50206"/>
    </source>
</evidence>
<sequence length="197" mass="20999">MNQPSSPQPLDVDQVSRLRETHPNMRLIDVRSPGEFAGVHIPGSYNVPLDLLREHRNELRAAHEDPVVLVCASGARADQAQRLVTAAGLEQVHVLRGGLAAWQDAGAPVTRGRGPWAMERQVRLTAGSLVLLAVVASLLFDPLKWVAAFVGAGLVFAAVTNTCGMARLLALLPFNRSCAPDAPARIASLTEPAPAAR</sequence>
<keyword evidence="1" id="KW-1133">Transmembrane helix</keyword>
<name>A0ABP7GEF0_9ACTN</name>
<evidence type="ECO:0000313" key="3">
    <source>
        <dbReference type="EMBL" id="GAA3760088.1"/>
    </source>
</evidence>
<dbReference type="SMART" id="SM00450">
    <property type="entry name" value="RHOD"/>
    <property type="match status" value="1"/>
</dbReference>
<evidence type="ECO:0000313" key="4">
    <source>
        <dbReference type="Proteomes" id="UP001500908"/>
    </source>
</evidence>
<evidence type="ECO:0000256" key="1">
    <source>
        <dbReference type="SAM" id="Phobius"/>
    </source>
</evidence>
<dbReference type="InterPro" id="IPR050229">
    <property type="entry name" value="GlpE_sulfurtransferase"/>
</dbReference>
<dbReference type="Pfam" id="PF00581">
    <property type="entry name" value="Rhodanese"/>
    <property type="match status" value="1"/>
</dbReference>
<feature type="domain" description="Rhodanese" evidence="2">
    <location>
        <begin position="21"/>
        <end position="111"/>
    </location>
</feature>
<accession>A0ABP7GEF0</accession>
<dbReference type="EMBL" id="BAABDD010000030">
    <property type="protein sequence ID" value="GAA3760088.1"/>
    <property type="molecule type" value="Genomic_DNA"/>
</dbReference>
<dbReference type="PANTHER" id="PTHR43031">
    <property type="entry name" value="FAD-DEPENDENT OXIDOREDUCTASE"/>
    <property type="match status" value="1"/>
</dbReference>
<keyword evidence="1" id="KW-0472">Membrane</keyword>
<dbReference type="Gene3D" id="3.40.250.10">
    <property type="entry name" value="Rhodanese-like domain"/>
    <property type="match status" value="1"/>
</dbReference>
<dbReference type="RefSeq" id="WP_344975391.1">
    <property type="nucleotide sequence ID" value="NZ_BAABDD010000030.1"/>
</dbReference>
<keyword evidence="1" id="KW-0812">Transmembrane</keyword>
<dbReference type="PROSITE" id="PS50206">
    <property type="entry name" value="RHODANESE_3"/>
    <property type="match status" value="1"/>
</dbReference>
<dbReference type="InterPro" id="IPR001763">
    <property type="entry name" value="Rhodanese-like_dom"/>
</dbReference>
<dbReference type="InterPro" id="IPR021309">
    <property type="entry name" value="YgaP-like_TM"/>
</dbReference>
<gene>
    <name evidence="3" type="ORF">GCM10022402_42520</name>
</gene>
<dbReference type="CDD" id="cd00158">
    <property type="entry name" value="RHOD"/>
    <property type="match status" value="1"/>
</dbReference>
<dbReference type="Pfam" id="PF11127">
    <property type="entry name" value="YgaP-like_TM"/>
    <property type="match status" value="1"/>
</dbReference>
<feature type="transmembrane region" description="Helical" evidence="1">
    <location>
        <begin position="122"/>
        <end position="140"/>
    </location>
</feature>